<dbReference type="Proteomes" id="UP000464658">
    <property type="component" value="Chromosome"/>
</dbReference>
<evidence type="ECO:0000313" key="2">
    <source>
        <dbReference type="Proteomes" id="UP000464658"/>
    </source>
</evidence>
<organism evidence="1 2">
    <name type="scientific">Bacillus safensis</name>
    <dbReference type="NCBI Taxonomy" id="561879"/>
    <lineage>
        <taxon>Bacteria</taxon>
        <taxon>Bacillati</taxon>
        <taxon>Bacillota</taxon>
        <taxon>Bacilli</taxon>
        <taxon>Bacillales</taxon>
        <taxon>Bacillaceae</taxon>
        <taxon>Bacillus</taxon>
    </lineage>
</organism>
<proteinExistence type="predicted"/>
<dbReference type="InterPro" id="IPR023299">
    <property type="entry name" value="ATPase_P-typ_cyto_dom_N"/>
</dbReference>
<dbReference type="EMBL" id="AP021906">
    <property type="protein sequence ID" value="BBP89219.1"/>
    <property type="molecule type" value="Genomic_DNA"/>
</dbReference>
<accession>A0A5S9MB91</accession>
<gene>
    <name evidence="1" type="ORF">BsIDN1_28370</name>
</gene>
<name>A0A5S9MB91_BACIA</name>
<dbReference type="SUPFAM" id="SSF81660">
    <property type="entry name" value="Metal cation-transporting ATPase, ATP-binding domain N"/>
    <property type="match status" value="1"/>
</dbReference>
<reference evidence="1 2" key="1">
    <citation type="submission" date="2019-12" db="EMBL/GenBank/DDBJ databases">
        <title>Full genome sequence of a Bacillus safensis strain isolated from commercially available natto in Indonesia.</title>
        <authorList>
            <person name="Yoshida M."/>
            <person name="Uomi M."/>
            <person name="Waturangi D."/>
            <person name="Ekaputri J.J."/>
            <person name="Setiamarga D.H.E."/>
        </authorList>
    </citation>
    <scope>NUCLEOTIDE SEQUENCE [LARGE SCALE GENOMIC DNA]</scope>
    <source>
        <strain evidence="1 2">IDN1</strain>
    </source>
</reference>
<protein>
    <submittedName>
        <fullName evidence="1">Uncharacterized protein</fullName>
    </submittedName>
</protein>
<evidence type="ECO:0000313" key="1">
    <source>
        <dbReference type="EMBL" id="BBP89219.1"/>
    </source>
</evidence>
<dbReference type="GO" id="GO:0000166">
    <property type="term" value="F:nucleotide binding"/>
    <property type="evidence" value="ECO:0007669"/>
    <property type="project" value="InterPro"/>
</dbReference>
<dbReference type="Pfam" id="PF13246">
    <property type="entry name" value="Cation_ATPase"/>
    <property type="match status" value="1"/>
</dbReference>
<dbReference type="AlphaFoldDB" id="A0A5S9MB91"/>
<sequence length="67" mass="7642">MRLDGDPTEGALLTAARKAGFTEQFIEAGFHVIEEFPFDSERKMMSVVVETNQKKSGMSLQKVRRMY</sequence>
<dbReference type="Gene3D" id="3.40.1110.10">
    <property type="entry name" value="Calcium-transporting ATPase, cytoplasmic domain N"/>
    <property type="match status" value="1"/>
</dbReference>